<feature type="transmembrane region" description="Helical" evidence="8">
    <location>
        <begin position="161"/>
        <end position="180"/>
    </location>
</feature>
<evidence type="ECO:0000256" key="3">
    <source>
        <dbReference type="ARBA" id="ARBA00022692"/>
    </source>
</evidence>
<dbReference type="InterPro" id="IPR000276">
    <property type="entry name" value="GPCR_Rhodpsn"/>
</dbReference>
<keyword evidence="2" id="KW-1003">Cell membrane</keyword>
<dbReference type="PRINTS" id="PR00237">
    <property type="entry name" value="GPCRRHODOPSN"/>
</dbReference>
<keyword evidence="5 8" id="KW-0472">Membrane</keyword>
<dbReference type="PROSITE" id="PS00237">
    <property type="entry name" value="G_PROTEIN_RECEP_F1_1"/>
    <property type="match status" value="1"/>
</dbReference>
<keyword evidence="4 8" id="KW-1133">Transmembrane helix</keyword>
<dbReference type="Pfam" id="PF00001">
    <property type="entry name" value="7tm_1"/>
    <property type="match status" value="1"/>
</dbReference>
<dbReference type="InterPro" id="IPR017452">
    <property type="entry name" value="GPCR_Rhodpsn_7TM"/>
</dbReference>
<keyword evidence="11" id="KW-1185">Reference proteome</keyword>
<dbReference type="SUPFAM" id="SSF81321">
    <property type="entry name" value="Family A G protein-coupled receptor-like"/>
    <property type="match status" value="1"/>
</dbReference>
<feature type="transmembrane region" description="Helical" evidence="8">
    <location>
        <begin position="82"/>
        <end position="100"/>
    </location>
</feature>
<dbReference type="GO" id="GO:0042277">
    <property type="term" value="F:peptide binding"/>
    <property type="evidence" value="ECO:0007669"/>
    <property type="project" value="TreeGrafter"/>
</dbReference>
<evidence type="ECO:0000259" key="9">
    <source>
        <dbReference type="PROSITE" id="PS50262"/>
    </source>
</evidence>
<dbReference type="PANTHER" id="PTHR24241:SF59">
    <property type="entry name" value="ADIPOKINETIC HORMONE RECEPTOR, ISOFORM C"/>
    <property type="match status" value="1"/>
</dbReference>
<evidence type="ECO:0000313" key="11">
    <source>
        <dbReference type="Proteomes" id="UP001209878"/>
    </source>
</evidence>
<evidence type="ECO:0000256" key="6">
    <source>
        <dbReference type="ARBA" id="ARBA00023170"/>
    </source>
</evidence>
<accession>A0AAD9KJD9</accession>
<dbReference type="EMBL" id="JAODUO010000975">
    <property type="protein sequence ID" value="KAK2172266.1"/>
    <property type="molecule type" value="Genomic_DNA"/>
</dbReference>
<dbReference type="Gene3D" id="1.20.1070.10">
    <property type="entry name" value="Rhodopsin 7-helix transmembrane proteins"/>
    <property type="match status" value="1"/>
</dbReference>
<evidence type="ECO:0000256" key="4">
    <source>
        <dbReference type="ARBA" id="ARBA00022989"/>
    </source>
</evidence>
<evidence type="ECO:0000256" key="1">
    <source>
        <dbReference type="ARBA" id="ARBA00004651"/>
    </source>
</evidence>
<keyword evidence="7" id="KW-0297">G-protein coupled receptor</keyword>
<dbReference type="GO" id="GO:0005886">
    <property type="term" value="C:plasma membrane"/>
    <property type="evidence" value="ECO:0007669"/>
    <property type="project" value="UniProtKB-SubCell"/>
</dbReference>
<keyword evidence="7" id="KW-0807">Transducer</keyword>
<dbReference type="Proteomes" id="UP001209878">
    <property type="component" value="Unassembled WGS sequence"/>
</dbReference>
<feature type="transmembrane region" description="Helical" evidence="8">
    <location>
        <begin position="48"/>
        <end position="70"/>
    </location>
</feature>
<comment type="subcellular location">
    <subcellularLocation>
        <location evidence="1">Cell membrane</location>
        <topology evidence="1">Multi-pass membrane protein</topology>
    </subcellularLocation>
</comment>
<dbReference type="PROSITE" id="PS50262">
    <property type="entry name" value="G_PROTEIN_RECEP_F1_2"/>
    <property type="match status" value="1"/>
</dbReference>
<dbReference type="GO" id="GO:0004930">
    <property type="term" value="F:G protein-coupled receptor activity"/>
    <property type="evidence" value="ECO:0007669"/>
    <property type="project" value="UniProtKB-KW"/>
</dbReference>
<gene>
    <name evidence="10" type="ORF">NP493_975g00000</name>
</gene>
<evidence type="ECO:0000256" key="7">
    <source>
        <dbReference type="RuleBase" id="RU000688"/>
    </source>
</evidence>
<evidence type="ECO:0000256" key="8">
    <source>
        <dbReference type="SAM" id="Phobius"/>
    </source>
</evidence>
<proteinExistence type="inferred from homology"/>
<feature type="transmembrane region" description="Helical" evidence="8">
    <location>
        <begin position="120"/>
        <end position="140"/>
    </location>
</feature>
<keyword evidence="6 7" id="KW-0675">Receptor</keyword>
<dbReference type="GO" id="GO:0032870">
    <property type="term" value="P:cellular response to hormone stimulus"/>
    <property type="evidence" value="ECO:0007669"/>
    <property type="project" value="TreeGrafter"/>
</dbReference>
<evidence type="ECO:0000256" key="2">
    <source>
        <dbReference type="ARBA" id="ARBA00022475"/>
    </source>
</evidence>
<protein>
    <recommendedName>
        <fullName evidence="9">G-protein coupled receptors family 1 profile domain-containing protein</fullName>
    </recommendedName>
</protein>
<name>A0AAD9KJD9_RIDPI</name>
<reference evidence="10" key="1">
    <citation type="journal article" date="2023" name="Mol. Biol. Evol.">
        <title>Third-Generation Sequencing Reveals the Adaptive Role of the Epigenome in Three Deep-Sea Polychaetes.</title>
        <authorList>
            <person name="Perez M."/>
            <person name="Aroh O."/>
            <person name="Sun Y."/>
            <person name="Lan Y."/>
            <person name="Juniper S.K."/>
            <person name="Young C.R."/>
            <person name="Angers B."/>
            <person name="Qian P.Y."/>
        </authorList>
    </citation>
    <scope>NUCLEOTIDE SEQUENCE</scope>
    <source>
        <strain evidence="10">R07B-5</strain>
    </source>
</reference>
<evidence type="ECO:0000256" key="5">
    <source>
        <dbReference type="ARBA" id="ARBA00023136"/>
    </source>
</evidence>
<dbReference type="AlphaFoldDB" id="A0AAD9KJD9"/>
<feature type="domain" description="G-protein coupled receptors family 1 profile" evidence="9">
    <location>
        <begin position="61"/>
        <end position="186"/>
    </location>
</feature>
<evidence type="ECO:0000313" key="10">
    <source>
        <dbReference type="EMBL" id="KAK2172266.1"/>
    </source>
</evidence>
<comment type="caution">
    <text evidence="10">The sequence shown here is derived from an EMBL/GenBank/DDBJ whole genome shotgun (WGS) entry which is preliminary data.</text>
</comment>
<dbReference type="PANTHER" id="PTHR24241">
    <property type="entry name" value="NEUROPEPTIDE RECEPTOR-RELATED G-PROTEIN COUPLED RECEPTOR"/>
    <property type="match status" value="1"/>
</dbReference>
<organism evidence="10 11">
    <name type="scientific">Ridgeia piscesae</name>
    <name type="common">Tubeworm</name>
    <dbReference type="NCBI Taxonomy" id="27915"/>
    <lineage>
        <taxon>Eukaryota</taxon>
        <taxon>Metazoa</taxon>
        <taxon>Spiralia</taxon>
        <taxon>Lophotrochozoa</taxon>
        <taxon>Annelida</taxon>
        <taxon>Polychaeta</taxon>
        <taxon>Sedentaria</taxon>
        <taxon>Canalipalpata</taxon>
        <taxon>Sabellida</taxon>
        <taxon>Siboglinidae</taxon>
        <taxon>Ridgeia</taxon>
    </lineage>
</organism>
<sequence>MNGSRVLYLSPYASATRGNLSDYVTASGDVDLRLPSELTFSDDSVFSIVAYSLMFLVAAVGNLVVFVVLFRSRRRRSRVNLYVMHLAVADLIVTFVMIPIEVSWHATVLWAAGDASCRFFMFWRTFGFYLSSLVLIVISVDRYFAVVHPMSFSDAERRGKMMLRAAWVVSTVVSIPQVSVTVSVNR</sequence>
<comment type="similarity">
    <text evidence="7">Belongs to the G-protein coupled receptor 1 family.</text>
</comment>
<keyword evidence="3 7" id="KW-0812">Transmembrane</keyword>